<dbReference type="EMBL" id="RCHI01000021">
    <property type="protein sequence ID" value="RLL62507.1"/>
    <property type="molecule type" value="Genomic_DNA"/>
</dbReference>
<accession>A0A421BJP4</accession>
<dbReference type="Gene3D" id="1.10.357.10">
    <property type="entry name" value="Tetracycline Repressor, domain 2"/>
    <property type="match status" value="1"/>
</dbReference>
<protein>
    <submittedName>
        <fullName evidence="4">TetR/AcrR family transcriptional regulator</fullName>
    </submittedName>
</protein>
<organism evidence="4 5">
    <name type="scientific">Paenirhodobacter hankyongi</name>
    <dbReference type="NCBI Taxonomy" id="2294033"/>
    <lineage>
        <taxon>Bacteria</taxon>
        <taxon>Pseudomonadati</taxon>
        <taxon>Pseudomonadota</taxon>
        <taxon>Alphaproteobacteria</taxon>
        <taxon>Rhodobacterales</taxon>
        <taxon>Rhodobacter group</taxon>
        <taxon>Paenirhodobacter</taxon>
    </lineage>
</organism>
<keyword evidence="1 2" id="KW-0238">DNA-binding</keyword>
<dbReference type="PRINTS" id="PR00455">
    <property type="entry name" value="HTHTETR"/>
</dbReference>
<gene>
    <name evidence="4" type="ORF">DYS74_16560</name>
</gene>
<feature type="DNA-binding region" description="H-T-H motif" evidence="2">
    <location>
        <begin position="35"/>
        <end position="54"/>
    </location>
</feature>
<dbReference type="RefSeq" id="WP_121534828.1">
    <property type="nucleotide sequence ID" value="NZ_RCHI01000021.1"/>
</dbReference>
<evidence type="ECO:0000313" key="5">
    <source>
        <dbReference type="Proteomes" id="UP000279673"/>
    </source>
</evidence>
<keyword evidence="5" id="KW-1185">Reference proteome</keyword>
<dbReference type="InterPro" id="IPR001647">
    <property type="entry name" value="HTH_TetR"/>
</dbReference>
<dbReference type="Proteomes" id="UP000279673">
    <property type="component" value="Unassembled WGS sequence"/>
</dbReference>
<reference evidence="4 5" key="1">
    <citation type="submission" date="2018-10" db="EMBL/GenBank/DDBJ databases">
        <title>Rhodobacter sp . BO-81.</title>
        <authorList>
            <person name="Im W.T."/>
        </authorList>
    </citation>
    <scope>NUCLEOTIDE SEQUENCE [LARGE SCALE GENOMIC DNA]</scope>
    <source>
        <strain evidence="4 5">BO-81</strain>
    </source>
</reference>
<dbReference type="Pfam" id="PF00440">
    <property type="entry name" value="TetR_N"/>
    <property type="match status" value="1"/>
</dbReference>
<evidence type="ECO:0000313" key="4">
    <source>
        <dbReference type="EMBL" id="RLL62507.1"/>
    </source>
</evidence>
<dbReference type="GO" id="GO:0003677">
    <property type="term" value="F:DNA binding"/>
    <property type="evidence" value="ECO:0007669"/>
    <property type="project" value="UniProtKB-UniRule"/>
</dbReference>
<comment type="caution">
    <text evidence="4">The sequence shown here is derived from an EMBL/GenBank/DDBJ whole genome shotgun (WGS) entry which is preliminary data.</text>
</comment>
<feature type="domain" description="HTH tetR-type" evidence="3">
    <location>
        <begin position="12"/>
        <end position="72"/>
    </location>
</feature>
<evidence type="ECO:0000256" key="1">
    <source>
        <dbReference type="ARBA" id="ARBA00023125"/>
    </source>
</evidence>
<dbReference type="PROSITE" id="PS50977">
    <property type="entry name" value="HTH_TETR_2"/>
    <property type="match status" value="1"/>
</dbReference>
<sequence length="212" mass="24296">MTDQSDAETGWRGSYEGWLEAAYEALVENGIDAVKILPLANRLKLSRTSFYWHFKDRETLLQALASRWDTRTTAPLVAAASSYAETEAEALLNVIGCFLREETFDDRLEFAVRSWALQDDRIMERVRAADSLRLTALCDLLRKWGHEPIDADVRARTIYLAQIGYISMQVREPLALRMARIPNYVEIYSGGKAPEPREMARFYARHDYVPVS</sequence>
<dbReference type="AlphaFoldDB" id="A0A421BJP4"/>
<name>A0A421BJP4_9RHOB</name>
<evidence type="ECO:0000256" key="2">
    <source>
        <dbReference type="PROSITE-ProRule" id="PRU00335"/>
    </source>
</evidence>
<dbReference type="InterPro" id="IPR009057">
    <property type="entry name" value="Homeodomain-like_sf"/>
</dbReference>
<dbReference type="SUPFAM" id="SSF46689">
    <property type="entry name" value="Homeodomain-like"/>
    <property type="match status" value="1"/>
</dbReference>
<evidence type="ECO:0000259" key="3">
    <source>
        <dbReference type="PROSITE" id="PS50977"/>
    </source>
</evidence>
<proteinExistence type="predicted"/>